<keyword evidence="3" id="KW-1185">Reference proteome</keyword>
<dbReference type="AlphaFoldDB" id="A0ABD3VDD0"/>
<evidence type="ECO:0000256" key="1">
    <source>
        <dbReference type="SAM" id="SignalP"/>
    </source>
</evidence>
<sequence>MVFKRCLFVRVVLLGLLLWPLVSTQVCPIVVPEIVLQAQFFPADVSTVYPANILTDLLSRQPAEIQESIRSSQNETNATLNKDVKYYEICPSCRYELPRKSWYFYYNNRTMKCFSLQPLYVTSCLTYFCRVWNIFNYCHICQLEWYYHYFWAVCVEQNGQWSILYLNRQLPMLCNCKRYYMPTVEVCQVIGNIVSDRN</sequence>
<evidence type="ECO:0000313" key="3">
    <source>
        <dbReference type="Proteomes" id="UP001634394"/>
    </source>
</evidence>
<dbReference type="Proteomes" id="UP001634394">
    <property type="component" value="Unassembled WGS sequence"/>
</dbReference>
<keyword evidence="1" id="KW-0732">Signal</keyword>
<reference evidence="2 3" key="1">
    <citation type="submission" date="2024-11" db="EMBL/GenBank/DDBJ databases">
        <title>Chromosome-level genome assembly of the freshwater bivalve Anodonta woodiana.</title>
        <authorList>
            <person name="Chen X."/>
        </authorList>
    </citation>
    <scope>NUCLEOTIDE SEQUENCE [LARGE SCALE GENOMIC DNA]</scope>
    <source>
        <strain evidence="2">MN2024</strain>
        <tissue evidence="2">Gills</tissue>
    </source>
</reference>
<protein>
    <submittedName>
        <fullName evidence="2">Uncharacterized protein</fullName>
    </submittedName>
</protein>
<evidence type="ECO:0000313" key="2">
    <source>
        <dbReference type="EMBL" id="KAL3859562.1"/>
    </source>
</evidence>
<accession>A0ABD3VDD0</accession>
<gene>
    <name evidence="2" type="ORF">ACJMK2_009778</name>
</gene>
<organism evidence="2 3">
    <name type="scientific">Sinanodonta woodiana</name>
    <name type="common">Chinese pond mussel</name>
    <name type="synonym">Anodonta woodiana</name>
    <dbReference type="NCBI Taxonomy" id="1069815"/>
    <lineage>
        <taxon>Eukaryota</taxon>
        <taxon>Metazoa</taxon>
        <taxon>Spiralia</taxon>
        <taxon>Lophotrochozoa</taxon>
        <taxon>Mollusca</taxon>
        <taxon>Bivalvia</taxon>
        <taxon>Autobranchia</taxon>
        <taxon>Heteroconchia</taxon>
        <taxon>Palaeoheterodonta</taxon>
        <taxon>Unionida</taxon>
        <taxon>Unionoidea</taxon>
        <taxon>Unionidae</taxon>
        <taxon>Unioninae</taxon>
        <taxon>Sinanodonta</taxon>
    </lineage>
</organism>
<feature type="signal peptide" evidence="1">
    <location>
        <begin position="1"/>
        <end position="24"/>
    </location>
</feature>
<feature type="chain" id="PRO_5044893096" evidence="1">
    <location>
        <begin position="25"/>
        <end position="198"/>
    </location>
</feature>
<name>A0ABD3VDD0_SINWO</name>
<proteinExistence type="predicted"/>
<comment type="caution">
    <text evidence="2">The sequence shown here is derived from an EMBL/GenBank/DDBJ whole genome shotgun (WGS) entry which is preliminary data.</text>
</comment>
<dbReference type="EMBL" id="JBJQND010000012">
    <property type="protein sequence ID" value="KAL3859562.1"/>
    <property type="molecule type" value="Genomic_DNA"/>
</dbReference>